<sequence>MRWNMFQEKVRCAHCATTFKLQGCLQRCNKCLLLPGEAEVQERSSQRSEDIRISSGVWMKRKGYKPSDQSMLSWHVSLCQCVLEECFWFGLKRPCLRMRGLVSRLSDDRCTIESLTWACFGPWRAKWRCNKRKIDVPCHLPFPEYSDFPRPVLGKRRLVVCTDGVGRKTRGRSSDIGLARTVLKNTGSRDFIIPDLGDQGGHLGARSGT</sequence>
<keyword evidence="2" id="KW-1185">Reference proteome</keyword>
<comment type="caution">
    <text evidence="1">The sequence shown here is derived from an EMBL/GenBank/DDBJ whole genome shotgun (WGS) entry which is preliminary data.</text>
</comment>
<gene>
    <name evidence="1" type="ORF">BXZ70DRAFT_596076</name>
</gene>
<dbReference type="Proteomes" id="UP000813824">
    <property type="component" value="Unassembled WGS sequence"/>
</dbReference>
<organism evidence="1 2">
    <name type="scientific">Cristinia sonorae</name>
    <dbReference type="NCBI Taxonomy" id="1940300"/>
    <lineage>
        <taxon>Eukaryota</taxon>
        <taxon>Fungi</taxon>
        <taxon>Dikarya</taxon>
        <taxon>Basidiomycota</taxon>
        <taxon>Agaricomycotina</taxon>
        <taxon>Agaricomycetes</taxon>
        <taxon>Agaricomycetidae</taxon>
        <taxon>Agaricales</taxon>
        <taxon>Pleurotineae</taxon>
        <taxon>Stephanosporaceae</taxon>
        <taxon>Cristinia</taxon>
    </lineage>
</organism>
<name>A0A8K0UUA6_9AGAR</name>
<protein>
    <submittedName>
        <fullName evidence="1">Uncharacterized protein</fullName>
    </submittedName>
</protein>
<evidence type="ECO:0000313" key="1">
    <source>
        <dbReference type="EMBL" id="KAH8104571.1"/>
    </source>
</evidence>
<accession>A0A8K0UUA6</accession>
<evidence type="ECO:0000313" key="2">
    <source>
        <dbReference type="Proteomes" id="UP000813824"/>
    </source>
</evidence>
<dbReference type="AlphaFoldDB" id="A0A8K0UUA6"/>
<proteinExistence type="predicted"/>
<reference evidence="1" key="1">
    <citation type="journal article" date="2021" name="New Phytol.">
        <title>Evolutionary innovations through gain and loss of genes in the ectomycorrhizal Boletales.</title>
        <authorList>
            <person name="Wu G."/>
            <person name="Miyauchi S."/>
            <person name="Morin E."/>
            <person name="Kuo A."/>
            <person name="Drula E."/>
            <person name="Varga T."/>
            <person name="Kohler A."/>
            <person name="Feng B."/>
            <person name="Cao Y."/>
            <person name="Lipzen A."/>
            <person name="Daum C."/>
            <person name="Hundley H."/>
            <person name="Pangilinan J."/>
            <person name="Johnson J."/>
            <person name="Barry K."/>
            <person name="LaButti K."/>
            <person name="Ng V."/>
            <person name="Ahrendt S."/>
            <person name="Min B."/>
            <person name="Choi I.G."/>
            <person name="Park H."/>
            <person name="Plett J.M."/>
            <person name="Magnuson J."/>
            <person name="Spatafora J.W."/>
            <person name="Nagy L.G."/>
            <person name="Henrissat B."/>
            <person name="Grigoriev I.V."/>
            <person name="Yang Z.L."/>
            <person name="Xu J."/>
            <person name="Martin F.M."/>
        </authorList>
    </citation>
    <scope>NUCLEOTIDE SEQUENCE</scope>
    <source>
        <strain evidence="1">KKN 215</strain>
    </source>
</reference>
<dbReference type="EMBL" id="JAEVFJ010000005">
    <property type="protein sequence ID" value="KAH8104571.1"/>
    <property type="molecule type" value="Genomic_DNA"/>
</dbReference>